<comment type="caution">
    <text evidence="1">The sequence shown here is derived from an EMBL/GenBank/DDBJ whole genome shotgun (WGS) entry which is preliminary data.</text>
</comment>
<evidence type="ECO:0000313" key="2">
    <source>
        <dbReference type="Proteomes" id="UP000317176"/>
    </source>
</evidence>
<dbReference type="Proteomes" id="UP000317176">
    <property type="component" value="Unassembled WGS sequence"/>
</dbReference>
<name>A0A562LIY7_9BRAD</name>
<organism evidence="1 2">
    <name type="scientific">Bradyrhizobium daqingense</name>
    <dbReference type="NCBI Taxonomy" id="993502"/>
    <lineage>
        <taxon>Bacteria</taxon>
        <taxon>Pseudomonadati</taxon>
        <taxon>Pseudomonadota</taxon>
        <taxon>Alphaproteobacteria</taxon>
        <taxon>Hyphomicrobiales</taxon>
        <taxon>Nitrobacteraceae</taxon>
        <taxon>Bradyrhizobium</taxon>
    </lineage>
</organism>
<dbReference type="AlphaFoldDB" id="A0A562LIY7"/>
<dbReference type="OrthoDB" id="8245037at2"/>
<evidence type="ECO:0000313" key="1">
    <source>
        <dbReference type="EMBL" id="TWI07567.1"/>
    </source>
</evidence>
<sequence length="101" mass="10687">MTKSFSKSLTRKIRDTGLALGFAAIISIVSTGSSFAFSAEAQQMCTGDAFRLCSAEIPNVPKITACMIKHRSDLSAGCRAVMDKTLAKGASRKVADVQGQQ</sequence>
<reference evidence="1 2" key="1">
    <citation type="journal article" date="2015" name="Stand. Genomic Sci.">
        <title>Genomic Encyclopedia of Bacterial and Archaeal Type Strains, Phase III: the genomes of soil and plant-associated and newly described type strains.</title>
        <authorList>
            <person name="Whitman W.B."/>
            <person name="Woyke T."/>
            <person name="Klenk H.P."/>
            <person name="Zhou Y."/>
            <person name="Lilburn T.G."/>
            <person name="Beck B.J."/>
            <person name="De Vos P."/>
            <person name="Vandamme P."/>
            <person name="Eisen J.A."/>
            <person name="Garrity G."/>
            <person name="Hugenholtz P."/>
            <person name="Kyrpides N.C."/>
        </authorList>
    </citation>
    <scope>NUCLEOTIDE SEQUENCE [LARGE SCALE GENOMIC DNA]</scope>
    <source>
        <strain evidence="1 2">CGMCC 1.10947</strain>
    </source>
</reference>
<gene>
    <name evidence="1" type="ORF">IQ17_01919</name>
</gene>
<dbReference type="RefSeq" id="WP_145630329.1">
    <property type="nucleotide sequence ID" value="NZ_CP088014.1"/>
</dbReference>
<dbReference type="EMBL" id="VLKL01000004">
    <property type="protein sequence ID" value="TWI07567.1"/>
    <property type="molecule type" value="Genomic_DNA"/>
</dbReference>
<protein>
    <submittedName>
        <fullName evidence="1">Uncharacterized protein</fullName>
    </submittedName>
</protein>
<keyword evidence="2" id="KW-1185">Reference proteome</keyword>
<accession>A0A562LIY7</accession>
<proteinExistence type="predicted"/>